<keyword evidence="2" id="KW-1185">Reference proteome</keyword>
<proteinExistence type="predicted"/>
<dbReference type="PANTHER" id="PTHR35332:SF2">
    <property type="entry name" value="REGULATION OF ENOLASE PROTEIN 1"/>
    <property type="match status" value="1"/>
</dbReference>
<protein>
    <submittedName>
        <fullName evidence="1">DUF1349 domain-containing protein</fullName>
    </submittedName>
</protein>
<dbReference type="InterPro" id="IPR009784">
    <property type="entry name" value="DUF1349"/>
</dbReference>
<dbReference type="EMBL" id="JAGSOH010000038">
    <property type="protein sequence ID" value="MBR7827593.1"/>
    <property type="molecule type" value="Genomic_DNA"/>
</dbReference>
<dbReference type="Proteomes" id="UP000676325">
    <property type="component" value="Unassembled WGS sequence"/>
</dbReference>
<comment type="caution">
    <text evidence="1">The sequence shown here is derived from an EMBL/GenBank/DDBJ whole genome shotgun (WGS) entry which is preliminary data.</text>
</comment>
<organism evidence="1 2">
    <name type="scientific">Actinospica acidithermotolerans</name>
    <dbReference type="NCBI Taxonomy" id="2828514"/>
    <lineage>
        <taxon>Bacteria</taxon>
        <taxon>Bacillati</taxon>
        <taxon>Actinomycetota</taxon>
        <taxon>Actinomycetes</taxon>
        <taxon>Catenulisporales</taxon>
        <taxon>Actinospicaceae</taxon>
        <taxon>Actinospica</taxon>
    </lineage>
</organism>
<dbReference type="InterPro" id="IPR013320">
    <property type="entry name" value="ConA-like_dom_sf"/>
</dbReference>
<reference evidence="1" key="1">
    <citation type="submission" date="2021-04" db="EMBL/GenBank/DDBJ databases">
        <title>Genome based classification of Actinospica acidithermotolerans sp. nov., an actinobacterium isolated from an Indonesian hot spring.</title>
        <authorList>
            <person name="Kusuma A.B."/>
            <person name="Putra K.E."/>
            <person name="Nafisah S."/>
            <person name="Loh J."/>
            <person name="Nouioui I."/>
            <person name="Goodfellow M."/>
        </authorList>
    </citation>
    <scope>NUCLEOTIDE SEQUENCE</scope>
    <source>
        <strain evidence="1">MGRD01-02</strain>
    </source>
</reference>
<accession>A0A941IJZ3</accession>
<dbReference type="AlphaFoldDB" id="A0A941IJZ3"/>
<dbReference type="RefSeq" id="WP_212518735.1">
    <property type="nucleotide sequence ID" value="NZ_JAGSOH010000038.1"/>
</dbReference>
<gene>
    <name evidence="1" type="ORF">KDK95_14845</name>
</gene>
<dbReference type="PANTHER" id="PTHR35332">
    <property type="entry name" value="REGULATION OF ENOLASE PROTEIN 1"/>
    <property type="match status" value="1"/>
</dbReference>
<name>A0A941IJZ3_9ACTN</name>
<evidence type="ECO:0000313" key="1">
    <source>
        <dbReference type="EMBL" id="MBR7827593.1"/>
    </source>
</evidence>
<dbReference type="SUPFAM" id="SSF49899">
    <property type="entry name" value="Concanavalin A-like lectins/glucanases"/>
    <property type="match status" value="1"/>
</dbReference>
<dbReference type="Pfam" id="PF07081">
    <property type="entry name" value="DUF1349"/>
    <property type="match status" value="1"/>
</dbReference>
<dbReference type="Gene3D" id="2.60.120.200">
    <property type="match status" value="1"/>
</dbReference>
<sequence>MNELIHPALPFPLAPAGGRHCAFAVDEAGTLTLTGEGRSDLFHDPAGGDYNPDAGFLVGVPPQGDFTLSARVTVPFSAQFDAGVLLIWSDEDHFAKACFELSPHGKPMAVSVVTRRHSDDSNAFTVEDGNTLWLRLTRTGPAWAFHTSADGTRWDMLRYFTLDEPAEARDSVRVGFLAQSPAGDGITVTFAQIAYSEGAPKNLRDGS</sequence>
<evidence type="ECO:0000313" key="2">
    <source>
        <dbReference type="Proteomes" id="UP000676325"/>
    </source>
</evidence>